<dbReference type="InterPro" id="IPR039910">
    <property type="entry name" value="D15-like"/>
</dbReference>
<protein>
    <submittedName>
        <fullName evidence="5">Translocation and assembly module TamA</fullName>
    </submittedName>
</protein>
<dbReference type="Proteomes" id="UP000193224">
    <property type="component" value="Unassembled WGS sequence"/>
</dbReference>
<dbReference type="RefSeq" id="WP_085799648.1">
    <property type="nucleotide sequence ID" value="NZ_FWXB01000004.1"/>
</dbReference>
<name>A0A1X7BPY6_9RHOB</name>
<evidence type="ECO:0000313" key="6">
    <source>
        <dbReference type="Proteomes" id="UP000193224"/>
    </source>
</evidence>
<keyword evidence="3" id="KW-0472">Membrane</keyword>
<dbReference type="Gene3D" id="2.40.160.50">
    <property type="entry name" value="membrane protein fhac: a member of the omp85/tpsb transporter family"/>
    <property type="match status" value="1"/>
</dbReference>
<comment type="subcellular location">
    <subcellularLocation>
        <location evidence="1">Membrane</location>
    </subcellularLocation>
</comment>
<keyword evidence="2" id="KW-1134">Transmembrane beta strand</keyword>
<evidence type="ECO:0000313" key="5">
    <source>
        <dbReference type="EMBL" id="SMC11685.1"/>
    </source>
</evidence>
<evidence type="ECO:0000259" key="4">
    <source>
        <dbReference type="Pfam" id="PF01103"/>
    </source>
</evidence>
<dbReference type="PANTHER" id="PTHR12815">
    <property type="entry name" value="SORTING AND ASSEMBLY MACHINERY SAMM50 PROTEIN FAMILY MEMBER"/>
    <property type="match status" value="1"/>
</dbReference>
<evidence type="ECO:0000256" key="3">
    <source>
        <dbReference type="ARBA" id="ARBA00023136"/>
    </source>
</evidence>
<dbReference type="GO" id="GO:0019867">
    <property type="term" value="C:outer membrane"/>
    <property type="evidence" value="ECO:0007669"/>
    <property type="project" value="InterPro"/>
</dbReference>
<accession>A0A1X7BPY6</accession>
<evidence type="ECO:0000256" key="1">
    <source>
        <dbReference type="ARBA" id="ARBA00004370"/>
    </source>
</evidence>
<evidence type="ECO:0000256" key="2">
    <source>
        <dbReference type="ARBA" id="ARBA00022452"/>
    </source>
</evidence>
<dbReference type="AlphaFoldDB" id="A0A1X7BPY6"/>
<organism evidence="5 6">
    <name type="scientific">Roseovarius aestuarii</name>
    <dbReference type="NCBI Taxonomy" id="475083"/>
    <lineage>
        <taxon>Bacteria</taxon>
        <taxon>Pseudomonadati</taxon>
        <taxon>Pseudomonadota</taxon>
        <taxon>Alphaproteobacteria</taxon>
        <taxon>Rhodobacterales</taxon>
        <taxon>Roseobacteraceae</taxon>
        <taxon>Roseovarius</taxon>
    </lineage>
</organism>
<feature type="domain" description="Bacterial surface antigen (D15)" evidence="4">
    <location>
        <begin position="304"/>
        <end position="598"/>
    </location>
</feature>
<dbReference type="OrthoDB" id="9769707at2"/>
<proteinExistence type="predicted"/>
<dbReference type="PANTHER" id="PTHR12815:SF42">
    <property type="entry name" value="BACTERIAL SURFACE ANTIGEN (D15) DOMAIN-CONTAINING PROTEIN"/>
    <property type="match status" value="1"/>
</dbReference>
<reference evidence="5 6" key="1">
    <citation type="submission" date="2017-03" db="EMBL/GenBank/DDBJ databases">
        <authorList>
            <person name="Afonso C.L."/>
            <person name="Miller P.J."/>
            <person name="Scott M.A."/>
            <person name="Spackman E."/>
            <person name="Goraichik I."/>
            <person name="Dimitrov K.M."/>
            <person name="Suarez D.L."/>
            <person name="Swayne D.E."/>
        </authorList>
    </citation>
    <scope>NUCLEOTIDE SEQUENCE [LARGE SCALE GENOMIC DNA]</scope>
    <source>
        <strain evidence="5 6">CECT 7745</strain>
    </source>
</reference>
<dbReference type="EMBL" id="FWXB01000004">
    <property type="protein sequence ID" value="SMC11685.1"/>
    <property type="molecule type" value="Genomic_DNA"/>
</dbReference>
<sequence>MIDRVWCVGRCRWALAAFLIVFGMPALAFDAFLQLTRVDKPLREGLSQSSLVLTAKAEEVTAPLDILAAAQADYGNLLSALYDRGYFGPVIKILVDGREAATIPPLSRIERIRQVAILIDTGPAFTLGRAEIRPVAPDTELPEGFAPGQPARIDVIGAAAGEAVSGWRALSYAKARISNETITANHNKALLNVRLGLETGPAVTFGQSRVPKKSAVRKDRIRRIAGVPQGKPFDPVELERAARRLRRTGAFSSVTIREADDLGPGDTMDIELDVVDAKPRRFGFGAEIESIEGATISGFWLHRNLLGGAERLRIEAEVGGLGGDTDGVDSTLRINFTRPSTFDSDTDLYALLEIEQLDEDLFFSEQINVEAGISHYYSEELEGRIGVGYRFSDARDQLGSRTFSHLTLPLSATWDKRDDELDATEGFYLAIEGLPYYGLNGSESGARGYADARGYWTLGKSDVVLATRLQFGTIIGSSIAGTPPDLLFLSGGSGTVRGQSFQSLSVLTGTARTGGRSFIGISGEARFPVRGNFSGVAFYDVGYIGRNSFPDDTGDWHSGAGLGVRYKTAFGPIRFDVAVPVTGPDTSGFEFYIGIGQAY</sequence>
<dbReference type="Pfam" id="PF01103">
    <property type="entry name" value="Omp85"/>
    <property type="match status" value="1"/>
</dbReference>
<dbReference type="InterPro" id="IPR000184">
    <property type="entry name" value="Bac_surfAg_D15"/>
</dbReference>
<keyword evidence="2" id="KW-0812">Transmembrane</keyword>
<dbReference type="Gene3D" id="3.10.20.310">
    <property type="entry name" value="membrane protein fhac"/>
    <property type="match status" value="1"/>
</dbReference>
<keyword evidence="6" id="KW-1185">Reference proteome</keyword>
<gene>
    <name evidence="5" type="primary">tamA</name>
    <name evidence="5" type="ORF">ROA7745_01502</name>
</gene>